<proteinExistence type="predicted"/>
<evidence type="ECO:0000256" key="1">
    <source>
        <dbReference type="SAM" id="Phobius"/>
    </source>
</evidence>
<name>Q8DK44_THEVB</name>
<organism evidence="2 3">
    <name type="scientific">Thermosynechococcus vestitus (strain NIES-2133 / IAM M-273 / BP-1)</name>
    <dbReference type="NCBI Taxonomy" id="197221"/>
    <lineage>
        <taxon>Bacteria</taxon>
        <taxon>Bacillati</taxon>
        <taxon>Cyanobacteriota</taxon>
        <taxon>Cyanophyceae</taxon>
        <taxon>Acaryochloridales</taxon>
        <taxon>Thermosynechococcaceae</taxon>
        <taxon>Thermosynechococcus</taxon>
    </lineage>
</organism>
<dbReference type="AlphaFoldDB" id="Q8DK44"/>
<keyword evidence="1" id="KW-0472">Membrane</keyword>
<accession>Q8DK44</accession>
<reference evidence="2 3" key="1">
    <citation type="journal article" date="2002" name="DNA Res.">
        <title>Complete genome structure of the thermophilic cyanobacterium Thermosynechococcus elongatus BP-1.</title>
        <authorList>
            <person name="Nakamura Y."/>
            <person name="Kaneko T."/>
            <person name="Sato S."/>
            <person name="Ikeuchi M."/>
            <person name="Katoh H."/>
            <person name="Sasamoto S."/>
            <person name="Watanabe A."/>
            <person name="Iriguchi M."/>
            <person name="Kawashima K."/>
            <person name="Kimura T."/>
            <person name="Kishida Y."/>
            <person name="Kiyokawa C."/>
            <person name="Kohara M."/>
            <person name="Matsumoto M."/>
            <person name="Matsuno A."/>
            <person name="Nakazaki N."/>
            <person name="Shimpo S."/>
            <person name="Sugimoto M."/>
            <person name="Takeuchi C."/>
            <person name="Yamada M."/>
            <person name="Tabata S."/>
        </authorList>
    </citation>
    <scope>NUCLEOTIDE SEQUENCE [LARGE SCALE GENOMIC DNA]</scope>
    <source>
        <strain evidence="3">IAM M-273 / NIES-2133 / BP-1</strain>
    </source>
</reference>
<evidence type="ECO:0000313" key="3">
    <source>
        <dbReference type="Proteomes" id="UP000000440"/>
    </source>
</evidence>
<keyword evidence="1" id="KW-0812">Transmembrane</keyword>
<dbReference type="KEGG" id="tel:tsr1026"/>
<keyword evidence="1" id="KW-1133">Transmembrane helix</keyword>
<protein>
    <submittedName>
        <fullName evidence="2">Tsr1026 protein</fullName>
    </submittedName>
</protein>
<dbReference type="EnsemblBacteria" id="BAC08579">
    <property type="protein sequence ID" value="BAC08579"/>
    <property type="gene ID" value="BAC08579"/>
</dbReference>
<dbReference type="Proteomes" id="UP000000440">
    <property type="component" value="Chromosome"/>
</dbReference>
<evidence type="ECO:0000313" key="2">
    <source>
        <dbReference type="EMBL" id="BAC08579.1"/>
    </source>
</evidence>
<gene>
    <name evidence="2" type="ordered locus">tsr1026</name>
</gene>
<feature type="transmembrane region" description="Helical" evidence="1">
    <location>
        <begin position="12"/>
        <end position="32"/>
    </location>
</feature>
<keyword evidence="3" id="KW-1185">Reference proteome</keyword>
<dbReference type="EMBL" id="BA000039">
    <property type="protein sequence ID" value="BAC08579.1"/>
    <property type="molecule type" value="Genomic_DNA"/>
</dbReference>
<sequence>MSRLEWLTNLFPLWVLLTAIVALLYPPLFLWVSSDLIVWILMTGFWQGGKDQPLHPHRSRIKGDRQPAKITRQQVIPRGSGGWEFT</sequence>